<dbReference type="Pfam" id="PF00106">
    <property type="entry name" value="adh_short"/>
    <property type="match status" value="1"/>
</dbReference>
<dbReference type="Gene3D" id="3.40.50.720">
    <property type="entry name" value="NAD(P)-binding Rossmann-like Domain"/>
    <property type="match status" value="1"/>
</dbReference>
<feature type="non-terminal residue" evidence="1">
    <location>
        <position position="1"/>
    </location>
</feature>
<name>U6KQI4_EIMTE</name>
<sequence>PTAAAAAATGGSPGVSSVLLDCLSSFFGISLSLPSRIIFITSAVAAAAPPGQAIYAATKAAAAAAATGLSSELRGTNVRVVCVARVLKGPRKGTKNEPEGLLLLQTEQHRYWQQQQQQQDSSTELCKGCWGLSAALLLQHLAQQLQLSSRGSHLLPKAKGLKGLCSSKCLTAKAVSEQQTEQQQQQQQKQREQQWA</sequence>
<dbReference type="Proteomes" id="UP000030747">
    <property type="component" value="Unassembled WGS sequence"/>
</dbReference>
<keyword evidence="2" id="KW-1185">Reference proteome</keyword>
<evidence type="ECO:0000313" key="2">
    <source>
        <dbReference type="Proteomes" id="UP000030747"/>
    </source>
</evidence>
<dbReference type="InterPro" id="IPR036291">
    <property type="entry name" value="NAD(P)-bd_dom_sf"/>
</dbReference>
<dbReference type="GeneID" id="25257299"/>
<protein>
    <submittedName>
        <fullName evidence="1">Uncharacterized protein</fullName>
    </submittedName>
</protein>
<evidence type="ECO:0000313" key="1">
    <source>
        <dbReference type="EMBL" id="CDJ39178.1"/>
    </source>
</evidence>
<dbReference type="InterPro" id="IPR002347">
    <property type="entry name" value="SDR_fam"/>
</dbReference>
<dbReference type="EMBL" id="HG674212">
    <property type="protein sequence ID" value="CDJ39178.1"/>
    <property type="molecule type" value="Genomic_DNA"/>
</dbReference>
<dbReference type="AlphaFoldDB" id="U6KQI4"/>
<accession>U6KQI4</accession>
<dbReference type="RefSeq" id="XP_013229933.1">
    <property type="nucleotide sequence ID" value="XM_013374479.1"/>
</dbReference>
<reference evidence="1" key="2">
    <citation type="submission" date="2013-10" db="EMBL/GenBank/DDBJ databases">
        <authorList>
            <person name="Aslett M."/>
        </authorList>
    </citation>
    <scope>NUCLEOTIDE SEQUENCE [LARGE SCALE GENOMIC DNA]</scope>
    <source>
        <strain evidence="1">Houghton</strain>
    </source>
</reference>
<organism evidence="1 2">
    <name type="scientific">Eimeria tenella</name>
    <name type="common">Coccidian parasite</name>
    <dbReference type="NCBI Taxonomy" id="5802"/>
    <lineage>
        <taxon>Eukaryota</taxon>
        <taxon>Sar</taxon>
        <taxon>Alveolata</taxon>
        <taxon>Apicomplexa</taxon>
        <taxon>Conoidasida</taxon>
        <taxon>Coccidia</taxon>
        <taxon>Eucoccidiorida</taxon>
        <taxon>Eimeriorina</taxon>
        <taxon>Eimeriidae</taxon>
        <taxon>Eimeria</taxon>
    </lineage>
</organism>
<dbReference type="SUPFAM" id="SSF51735">
    <property type="entry name" value="NAD(P)-binding Rossmann-fold domains"/>
    <property type="match status" value="1"/>
</dbReference>
<dbReference type="OrthoDB" id="10679325at2759"/>
<dbReference type="VEuPathDB" id="ToxoDB:ETH2_1570300"/>
<proteinExistence type="predicted"/>
<gene>
    <name evidence="1" type="ORF">ETH_00041295</name>
</gene>
<reference evidence="1" key="1">
    <citation type="submission" date="2013-10" db="EMBL/GenBank/DDBJ databases">
        <title>Genomic analysis of the causative agents of coccidiosis in chickens.</title>
        <authorList>
            <person name="Reid A.J."/>
            <person name="Blake D."/>
            <person name="Billington K."/>
            <person name="Browne H."/>
            <person name="Dunn M."/>
            <person name="Hung S."/>
            <person name="Kawahara F."/>
            <person name="Miranda-Saavedra D."/>
            <person name="Mourier T."/>
            <person name="Nagra H."/>
            <person name="Otto T.D."/>
            <person name="Rawlings N."/>
            <person name="Sanchez A."/>
            <person name="Sanders M."/>
            <person name="Subramaniam C."/>
            <person name="Tay Y."/>
            <person name="Dear P."/>
            <person name="Doerig C."/>
            <person name="Gruber A."/>
            <person name="Parkinson J."/>
            <person name="Shirley M."/>
            <person name="Wan K.L."/>
            <person name="Berriman M."/>
            <person name="Tomley F."/>
            <person name="Pain A."/>
        </authorList>
    </citation>
    <scope>NUCLEOTIDE SEQUENCE [LARGE SCALE GENOMIC DNA]</scope>
    <source>
        <strain evidence="1">Houghton</strain>
    </source>
</reference>
<dbReference type="VEuPathDB" id="ToxoDB:ETH_00041295"/>